<evidence type="ECO:0000256" key="4">
    <source>
        <dbReference type="ARBA" id="ARBA00023319"/>
    </source>
</evidence>
<keyword evidence="4" id="KW-0393">Immunoglobulin domain</keyword>
<dbReference type="SUPFAM" id="SSF48726">
    <property type="entry name" value="Immunoglobulin"/>
    <property type="match status" value="4"/>
</dbReference>
<evidence type="ECO:0000256" key="5">
    <source>
        <dbReference type="SAM" id="MobiDB-lite"/>
    </source>
</evidence>
<dbReference type="GO" id="GO:0007166">
    <property type="term" value="P:cell surface receptor signaling pathway"/>
    <property type="evidence" value="ECO:0007669"/>
    <property type="project" value="TreeGrafter"/>
</dbReference>
<evidence type="ECO:0000313" key="7">
    <source>
        <dbReference type="EMBL" id="KAG5215535.1"/>
    </source>
</evidence>
<dbReference type="GO" id="GO:0016064">
    <property type="term" value="P:immunoglobulin mediated immune response"/>
    <property type="evidence" value="ECO:0007669"/>
    <property type="project" value="TreeGrafter"/>
</dbReference>
<dbReference type="FunFam" id="2.60.40.10:FF:002104">
    <property type="entry name" value="Fc receptor-like B"/>
    <property type="match status" value="1"/>
</dbReference>
<dbReference type="GO" id="GO:0009897">
    <property type="term" value="C:external side of plasma membrane"/>
    <property type="evidence" value="ECO:0007669"/>
    <property type="project" value="TreeGrafter"/>
</dbReference>
<dbReference type="CDD" id="cd05753">
    <property type="entry name" value="Ig2_FcgammaR_like"/>
    <property type="match status" value="1"/>
</dbReference>
<dbReference type="Gene3D" id="2.60.40.10">
    <property type="entry name" value="Immunoglobulins"/>
    <property type="match status" value="5"/>
</dbReference>
<dbReference type="InterPro" id="IPR003598">
    <property type="entry name" value="Ig_sub2"/>
</dbReference>
<protein>
    <recommendedName>
        <fullName evidence="6">Ig-like domain-containing protein</fullName>
    </recommendedName>
</protein>
<dbReference type="InterPro" id="IPR036179">
    <property type="entry name" value="Ig-like_dom_sf"/>
</dbReference>
<dbReference type="Proteomes" id="UP000664991">
    <property type="component" value="Unassembled WGS sequence"/>
</dbReference>
<dbReference type="InterPro" id="IPR007110">
    <property type="entry name" value="Ig-like_dom"/>
</dbReference>
<comment type="caution">
    <text evidence="7">The sequence shown here is derived from an EMBL/GenBank/DDBJ whole genome shotgun (WGS) entry which is preliminary data.</text>
</comment>
<dbReference type="PROSITE" id="PS50835">
    <property type="entry name" value="IG_LIKE"/>
    <property type="match status" value="3"/>
</dbReference>
<dbReference type="InterPro" id="IPR003599">
    <property type="entry name" value="Ig_sub"/>
</dbReference>
<feature type="compositionally biased region" description="Polar residues" evidence="5">
    <location>
        <begin position="690"/>
        <end position="700"/>
    </location>
</feature>
<gene>
    <name evidence="7" type="ORF">JEQ12_001111</name>
</gene>
<dbReference type="PANTHER" id="PTHR11481:SF94">
    <property type="entry name" value="FC RECEPTOR-LIKE B"/>
    <property type="match status" value="1"/>
</dbReference>
<keyword evidence="3" id="KW-1015">Disulfide bond</keyword>
<feature type="compositionally biased region" description="Pro residues" evidence="5">
    <location>
        <begin position="625"/>
        <end position="635"/>
    </location>
</feature>
<evidence type="ECO:0000259" key="6">
    <source>
        <dbReference type="PROSITE" id="PS50835"/>
    </source>
</evidence>
<feature type="compositionally biased region" description="Low complexity" evidence="5">
    <location>
        <begin position="595"/>
        <end position="624"/>
    </location>
</feature>
<sequence>MLLAAASFSGSSPTVLSAAASFEALQCEGPASTQQSMCHPEDDLTDPKEVRFQVKGYTFSEPIHLIVSYDWLILQSPAKPIFEGDPLVLRCQAWQDWPLTQVTFYRDGAALGPPGPSKEISITVAQKADSGHYHCSAVLRSPGPGSPEVASPVALTVHELFRAPVLRVTPSAEPQEGKPVTLSCQTKLPLQRSAARLLFSFYKDGRTVRSRGPSPEFQIPTASEAHSGSYWCEAATEDNQVWKQSPKLEIRVQGLPVEDFQAEEIQISSDWNLDQSPQVFAATGLQSCFQRIRKIDQEYEATLEKPILSLHPPWTTIFKGEKVTLRCDGYHPLLLELQPISTLWYLGHLLLPSYKKSIEVHTPGVYRCQTRGAPVSDPIHLSVSNDWLILQVPYAAVFEGEPLVMRCRGWYDKIVYKLHYYHDGQPVRYFHSSANYTVPQARASDSGRYQCSGTMRIPVESAPMFSAKVAVTVQELFQAPVLRVMGRVEARGAAFGGVVLRCETRLHPQKRDTPLQFAFYKYSRPVRRYDWDAEYTVPEPEVEELESYWCEAATATRSVRKRSPWLQLPGRGSPLDVASTTAPVLGNQPLSFRKPPVSRSVPSVPSVPNVTSAGPPFPAGGAPTAGPPACAPPTPLHQTAGALKPDVALLLREMQLLQGLLSRVVLELKETQAFPGHTVETSTSHSVVSQGTPEATTVES</sequence>
<dbReference type="GO" id="GO:0004888">
    <property type="term" value="F:transmembrane signaling receptor activity"/>
    <property type="evidence" value="ECO:0007669"/>
    <property type="project" value="TreeGrafter"/>
</dbReference>
<dbReference type="PANTHER" id="PTHR11481">
    <property type="entry name" value="IMMUNOGLOBULIN FC RECEPTOR"/>
    <property type="match status" value="1"/>
</dbReference>
<keyword evidence="1" id="KW-0732">Signal</keyword>
<dbReference type="SMART" id="SM00408">
    <property type="entry name" value="IGc2"/>
    <property type="match status" value="3"/>
</dbReference>
<keyword evidence="2" id="KW-0677">Repeat</keyword>
<accession>A0A836APU0</accession>
<feature type="region of interest" description="Disordered" evidence="5">
    <location>
        <begin position="586"/>
        <end position="637"/>
    </location>
</feature>
<evidence type="ECO:0000256" key="1">
    <source>
        <dbReference type="ARBA" id="ARBA00022729"/>
    </source>
</evidence>
<feature type="domain" description="Ig-like" evidence="6">
    <location>
        <begin position="62"/>
        <end position="156"/>
    </location>
</feature>
<evidence type="ECO:0000256" key="3">
    <source>
        <dbReference type="ARBA" id="ARBA00023157"/>
    </source>
</evidence>
<name>A0A836APU0_SHEEP</name>
<dbReference type="Pfam" id="PF13895">
    <property type="entry name" value="Ig_2"/>
    <property type="match status" value="4"/>
</dbReference>
<evidence type="ECO:0000313" key="8">
    <source>
        <dbReference type="Proteomes" id="UP000664991"/>
    </source>
</evidence>
<dbReference type="FunFam" id="2.60.40.10:FF:000217">
    <property type="entry name" value="High affinity immunoglobulin gamma Fc receptor I"/>
    <property type="match status" value="2"/>
</dbReference>
<organism evidence="7 8">
    <name type="scientific">Ovis aries</name>
    <name type="common">Sheep</name>
    <dbReference type="NCBI Taxonomy" id="9940"/>
    <lineage>
        <taxon>Eukaryota</taxon>
        <taxon>Metazoa</taxon>
        <taxon>Chordata</taxon>
        <taxon>Craniata</taxon>
        <taxon>Vertebrata</taxon>
        <taxon>Euteleostomi</taxon>
        <taxon>Mammalia</taxon>
        <taxon>Eutheria</taxon>
        <taxon>Laurasiatheria</taxon>
        <taxon>Artiodactyla</taxon>
        <taxon>Ruminantia</taxon>
        <taxon>Pecora</taxon>
        <taxon>Bovidae</taxon>
        <taxon>Caprinae</taxon>
        <taxon>Ovis</taxon>
    </lineage>
</organism>
<dbReference type="AlphaFoldDB" id="A0A836APU0"/>
<dbReference type="SMART" id="SM00409">
    <property type="entry name" value="IG"/>
    <property type="match status" value="4"/>
</dbReference>
<feature type="domain" description="Ig-like" evidence="6">
    <location>
        <begin position="306"/>
        <end position="472"/>
    </location>
</feature>
<feature type="compositionally biased region" description="Low complexity" evidence="5">
    <location>
        <begin position="677"/>
        <end position="689"/>
    </location>
</feature>
<evidence type="ECO:0000256" key="2">
    <source>
        <dbReference type="ARBA" id="ARBA00022737"/>
    </source>
</evidence>
<reference evidence="7 8" key="1">
    <citation type="submission" date="2020-12" db="EMBL/GenBank/DDBJ databases">
        <title>De novo assembly of Tibetan sheep genome.</title>
        <authorList>
            <person name="Li X."/>
        </authorList>
    </citation>
    <scope>NUCLEOTIDE SEQUENCE [LARGE SCALE GENOMIC DNA]</scope>
    <source>
        <tissue evidence="7">Heart</tissue>
    </source>
</reference>
<proteinExistence type="predicted"/>
<feature type="region of interest" description="Disordered" evidence="5">
    <location>
        <begin position="676"/>
        <end position="700"/>
    </location>
</feature>
<dbReference type="FunFam" id="2.60.40.10:FF:000651">
    <property type="entry name" value="Fc receptor like 1"/>
    <property type="match status" value="1"/>
</dbReference>
<dbReference type="InterPro" id="IPR050488">
    <property type="entry name" value="Ig_Fc_receptor"/>
</dbReference>
<dbReference type="EMBL" id="JAEMGP010000001">
    <property type="protein sequence ID" value="KAG5215535.1"/>
    <property type="molecule type" value="Genomic_DNA"/>
</dbReference>
<dbReference type="InterPro" id="IPR013783">
    <property type="entry name" value="Ig-like_fold"/>
</dbReference>
<feature type="domain" description="Ig-like" evidence="6">
    <location>
        <begin position="164"/>
        <end position="249"/>
    </location>
</feature>